<organism evidence="1 2">
    <name type="scientific">Shinella granuli</name>
    <dbReference type="NCBI Taxonomy" id="323621"/>
    <lineage>
        <taxon>Bacteria</taxon>
        <taxon>Pseudomonadati</taxon>
        <taxon>Pseudomonadota</taxon>
        <taxon>Alphaproteobacteria</taxon>
        <taxon>Hyphomicrobiales</taxon>
        <taxon>Rhizobiaceae</taxon>
        <taxon>Shinella</taxon>
    </lineage>
</organism>
<keyword evidence="2" id="KW-1185">Reference proteome</keyword>
<comment type="caution">
    <text evidence="1">The sequence shown here is derived from an EMBL/GenBank/DDBJ whole genome shotgun (WGS) entry which is preliminary data.</text>
</comment>
<reference evidence="1 2" key="1">
    <citation type="submission" date="2019-03" db="EMBL/GenBank/DDBJ databases">
        <title>Genomic Encyclopedia of Type Strains, Phase IV (KMG-IV): sequencing the most valuable type-strain genomes for metagenomic binning, comparative biology and taxonomic classification.</title>
        <authorList>
            <person name="Goeker M."/>
        </authorList>
    </citation>
    <scope>NUCLEOTIDE SEQUENCE [LARGE SCALE GENOMIC DNA]</scope>
    <source>
        <strain evidence="1 2">DSM 18401</strain>
    </source>
</reference>
<proteinExistence type="predicted"/>
<sequence>MTRKTHPVIRDSFNMSADELALRKPSNDMRPLETFARAASGDLVADRHLARPSVPERAKGLDYTDKTMTRYINGLEARLIDHMRKHAPRWQGKEAARVLATWHRPAANHPAPSWAASRDAMADAHDAAAALLRERLIARMGKIGDIRIARTLGGYKQADPLHLIFHNRSPVLSNRLKHKQ</sequence>
<dbReference type="AlphaFoldDB" id="A0A4R2D4U9"/>
<evidence type="ECO:0000313" key="1">
    <source>
        <dbReference type="EMBL" id="TCN46349.1"/>
    </source>
</evidence>
<dbReference type="RefSeq" id="WP_133033778.1">
    <property type="nucleotide sequence ID" value="NZ_BAABEI010000012.1"/>
</dbReference>
<protein>
    <submittedName>
        <fullName evidence="1">Uncharacterized protein</fullName>
    </submittedName>
</protein>
<dbReference type="EMBL" id="SLVX01000004">
    <property type="protein sequence ID" value="TCN46349.1"/>
    <property type="molecule type" value="Genomic_DNA"/>
</dbReference>
<accession>A0A4R2D4U9</accession>
<gene>
    <name evidence="1" type="ORF">EV665_10420</name>
</gene>
<name>A0A4R2D4U9_SHIGR</name>
<evidence type="ECO:0000313" key="2">
    <source>
        <dbReference type="Proteomes" id="UP000295351"/>
    </source>
</evidence>
<dbReference type="Proteomes" id="UP000295351">
    <property type="component" value="Unassembled WGS sequence"/>
</dbReference>